<evidence type="ECO:0000313" key="1">
    <source>
        <dbReference type="EMBL" id="KAJ5716403.1"/>
    </source>
</evidence>
<proteinExistence type="predicted"/>
<dbReference type="Proteomes" id="UP001215712">
    <property type="component" value="Unassembled WGS sequence"/>
</dbReference>
<gene>
    <name evidence="1" type="ORF">N7493_008314</name>
</gene>
<dbReference type="Gene3D" id="3.40.630.30">
    <property type="match status" value="1"/>
</dbReference>
<dbReference type="EMBL" id="JAQJAN010000012">
    <property type="protein sequence ID" value="KAJ5716403.1"/>
    <property type="molecule type" value="Genomic_DNA"/>
</dbReference>
<accession>A0AAD6HHB7</accession>
<protein>
    <submittedName>
        <fullName evidence="1">Uncharacterized protein</fullName>
    </submittedName>
</protein>
<name>A0AAD6HHB7_9EURO</name>
<dbReference type="AlphaFoldDB" id="A0AAD6HHB7"/>
<comment type="caution">
    <text evidence="1">The sequence shown here is derived from an EMBL/GenBank/DDBJ whole genome shotgun (WGS) entry which is preliminary data.</text>
</comment>
<evidence type="ECO:0000313" key="2">
    <source>
        <dbReference type="Proteomes" id="UP001215712"/>
    </source>
</evidence>
<keyword evidence="2" id="KW-1185">Reference proteome</keyword>
<sequence length="337" mass="38082">MAAVFTIYTAFDRPDLLSALDHSDHPLNQLWPEFLDQDLTFQFFSRFLTRLKPLARFQFLAVETDPATGNESVIGLARSIPFFWPDIATIQSVDSVSLSQNPKILQSLPDGGYDTILARGVQQCLAREGQLKEPLALTLDQLQDSAICRCQDPPNAMSALSITVHPERRKTGLAEVFIRKMKETAVSEQLQALVVPLRPTRKCEYPHMDMSSYINWPVTDGCPVTNRAMRPVRTMCMQGANLPFDPWLRKHLRLGGKVIKVAKNSMTVRGTDAEWRQWTDVNFEDLAKLSPGCLEGNDYIDVIIPSGLVPVQYSRQEKIGIYKEPNVWILHELGKIE</sequence>
<reference evidence="1" key="1">
    <citation type="journal article" date="2023" name="IMA Fungus">
        <title>Comparative genomic study of the Penicillium genus elucidates a diverse pangenome and 15 lateral gene transfer events.</title>
        <authorList>
            <person name="Petersen C."/>
            <person name="Sorensen T."/>
            <person name="Nielsen M.R."/>
            <person name="Sondergaard T.E."/>
            <person name="Sorensen J.L."/>
            <person name="Fitzpatrick D.A."/>
            <person name="Frisvad J.C."/>
            <person name="Nielsen K.L."/>
        </authorList>
    </citation>
    <scope>NUCLEOTIDE SEQUENCE</scope>
    <source>
        <strain evidence="1">IBT 17514</strain>
    </source>
</reference>
<reference evidence="1" key="2">
    <citation type="submission" date="2023-01" db="EMBL/GenBank/DDBJ databases">
        <authorList>
            <person name="Petersen C."/>
        </authorList>
    </citation>
    <scope>NUCLEOTIDE SEQUENCE</scope>
    <source>
        <strain evidence="1">IBT 17514</strain>
    </source>
</reference>
<organism evidence="1 2">
    <name type="scientific">Penicillium malachiteum</name>
    <dbReference type="NCBI Taxonomy" id="1324776"/>
    <lineage>
        <taxon>Eukaryota</taxon>
        <taxon>Fungi</taxon>
        <taxon>Dikarya</taxon>
        <taxon>Ascomycota</taxon>
        <taxon>Pezizomycotina</taxon>
        <taxon>Eurotiomycetes</taxon>
        <taxon>Eurotiomycetidae</taxon>
        <taxon>Eurotiales</taxon>
        <taxon>Aspergillaceae</taxon>
        <taxon>Penicillium</taxon>
    </lineage>
</organism>